<dbReference type="InterPro" id="IPR058652">
    <property type="entry name" value="VapC50_C"/>
</dbReference>
<gene>
    <name evidence="3" type="ORF">HDF16_004941</name>
</gene>
<evidence type="ECO:0000313" key="3">
    <source>
        <dbReference type="EMBL" id="MBB5060205.1"/>
    </source>
</evidence>
<dbReference type="Proteomes" id="UP000540989">
    <property type="component" value="Unassembled WGS sequence"/>
</dbReference>
<dbReference type="Pfam" id="PF13470">
    <property type="entry name" value="PIN_3"/>
    <property type="match status" value="1"/>
</dbReference>
<dbReference type="InterPro" id="IPR029060">
    <property type="entry name" value="PIN-like_dom_sf"/>
</dbReference>
<feature type="domain" description="VapC50 C-terminal" evidence="2">
    <location>
        <begin position="130"/>
        <end position="183"/>
    </location>
</feature>
<evidence type="ECO:0000259" key="1">
    <source>
        <dbReference type="Pfam" id="PF13470"/>
    </source>
</evidence>
<organism evidence="3 4">
    <name type="scientific">Granulicella aggregans</name>
    <dbReference type="NCBI Taxonomy" id="474949"/>
    <lineage>
        <taxon>Bacteria</taxon>
        <taxon>Pseudomonadati</taxon>
        <taxon>Acidobacteriota</taxon>
        <taxon>Terriglobia</taxon>
        <taxon>Terriglobales</taxon>
        <taxon>Acidobacteriaceae</taxon>
        <taxon>Granulicella</taxon>
    </lineage>
</organism>
<dbReference type="AlphaFoldDB" id="A0A7W7ZHV3"/>
<dbReference type="InterPro" id="IPR002716">
    <property type="entry name" value="PIN_dom"/>
</dbReference>
<evidence type="ECO:0000259" key="2">
    <source>
        <dbReference type="Pfam" id="PF26343"/>
    </source>
</evidence>
<dbReference type="RefSeq" id="WP_184222345.1">
    <property type="nucleotide sequence ID" value="NZ_JACHIP010000010.1"/>
</dbReference>
<name>A0A7W7ZHV3_9BACT</name>
<dbReference type="SUPFAM" id="SSF88723">
    <property type="entry name" value="PIN domain-like"/>
    <property type="match status" value="1"/>
</dbReference>
<proteinExistence type="predicted"/>
<comment type="caution">
    <text evidence="3">The sequence shown here is derived from an EMBL/GenBank/DDBJ whole genome shotgun (WGS) entry which is preliminary data.</text>
</comment>
<protein>
    <submittedName>
        <fullName evidence="3">Putative nucleic acid-binding protein</fullName>
    </submittedName>
</protein>
<feature type="domain" description="PIN" evidence="1">
    <location>
        <begin position="6"/>
        <end position="112"/>
    </location>
</feature>
<sequence length="189" mass="21717">MPPFIVFLDANVLYPAELRSFLMYLAVSGVYRARWSAEVQDEWISNLLLNRSDLTREKLERTRELMERHAPDALVTGYQNLIPGLSLPDHNDRHVLAAAIRGKATVIITNNLKDFPAAELQIYDIEAQTPEDFINHLINLYPAEVLQAAEEHRHSLRNPKKTVEEYLDSLRRQGLVETVTTLSRLYNHA</sequence>
<evidence type="ECO:0000313" key="4">
    <source>
        <dbReference type="Proteomes" id="UP000540989"/>
    </source>
</evidence>
<dbReference type="Pfam" id="PF26343">
    <property type="entry name" value="VapC50_C"/>
    <property type="match status" value="1"/>
</dbReference>
<reference evidence="3 4" key="1">
    <citation type="submission" date="2020-08" db="EMBL/GenBank/DDBJ databases">
        <title>Genomic Encyclopedia of Type Strains, Phase IV (KMG-V): Genome sequencing to study the core and pangenomes of soil and plant-associated prokaryotes.</title>
        <authorList>
            <person name="Whitman W."/>
        </authorList>
    </citation>
    <scope>NUCLEOTIDE SEQUENCE [LARGE SCALE GENOMIC DNA]</scope>
    <source>
        <strain evidence="3 4">M8UP14</strain>
    </source>
</reference>
<accession>A0A7W7ZHV3</accession>
<keyword evidence="4" id="KW-1185">Reference proteome</keyword>
<dbReference type="EMBL" id="JACHIP010000010">
    <property type="protein sequence ID" value="MBB5060205.1"/>
    <property type="molecule type" value="Genomic_DNA"/>
</dbReference>